<protein>
    <recommendedName>
        <fullName evidence="4">YcxB-like protein</fullName>
    </recommendedName>
</protein>
<keyword evidence="3" id="KW-1185">Reference proteome</keyword>
<feature type="transmembrane region" description="Helical" evidence="1">
    <location>
        <begin position="62"/>
        <end position="80"/>
    </location>
</feature>
<keyword evidence="1" id="KW-1133">Transmembrane helix</keyword>
<organism evidence="2 3">
    <name type="scientific">Actinoplanes xinjiangensis</name>
    <dbReference type="NCBI Taxonomy" id="512350"/>
    <lineage>
        <taxon>Bacteria</taxon>
        <taxon>Bacillati</taxon>
        <taxon>Actinomycetota</taxon>
        <taxon>Actinomycetes</taxon>
        <taxon>Micromonosporales</taxon>
        <taxon>Micromonosporaceae</taxon>
        <taxon>Actinoplanes</taxon>
    </lineage>
</organism>
<name>A0A316F5Y9_9ACTN</name>
<comment type="caution">
    <text evidence="2">The sequence shown here is derived from an EMBL/GenBank/DDBJ whole genome shotgun (WGS) entry which is preliminary data.</text>
</comment>
<keyword evidence="1" id="KW-0472">Membrane</keyword>
<accession>A0A316F5Y9</accession>
<evidence type="ECO:0008006" key="4">
    <source>
        <dbReference type="Google" id="ProtNLM"/>
    </source>
</evidence>
<reference evidence="2 3" key="1">
    <citation type="submission" date="2018-05" db="EMBL/GenBank/DDBJ databases">
        <title>Genomic Encyclopedia of Archaeal and Bacterial Type Strains, Phase II (KMG-II): from individual species to whole genera.</title>
        <authorList>
            <person name="Goeker M."/>
        </authorList>
    </citation>
    <scope>NUCLEOTIDE SEQUENCE [LARGE SCALE GENOMIC DNA]</scope>
    <source>
        <strain evidence="2 3">DSM 45184</strain>
    </source>
</reference>
<gene>
    <name evidence="2" type="ORF">BC793_12340</name>
</gene>
<feature type="transmembrane region" description="Helical" evidence="1">
    <location>
        <begin position="36"/>
        <end position="56"/>
    </location>
</feature>
<dbReference type="AlphaFoldDB" id="A0A316F5Y9"/>
<evidence type="ECO:0000313" key="2">
    <source>
        <dbReference type="EMBL" id="PWK39203.1"/>
    </source>
</evidence>
<proteinExistence type="predicted"/>
<evidence type="ECO:0000313" key="3">
    <source>
        <dbReference type="Proteomes" id="UP000245697"/>
    </source>
</evidence>
<sequence length="168" mass="17524">MPGKRYFSGVQIQITAVSDPALIAAATRHGLRRPVLAARLAGWAFLLVAVLLLGITGDLSPGLLAGGAALGVIVPVVLLNHTARGLRAGRVTTYEISEGGVASSDADARHAYAWRAVRSVEHLSGQLLFRLRGARLLPVPTAGLSPAQIEQVLGAASARGLHVRRFAS</sequence>
<dbReference type="Proteomes" id="UP000245697">
    <property type="component" value="Unassembled WGS sequence"/>
</dbReference>
<evidence type="ECO:0000256" key="1">
    <source>
        <dbReference type="SAM" id="Phobius"/>
    </source>
</evidence>
<dbReference type="EMBL" id="QGGR01000023">
    <property type="protein sequence ID" value="PWK39203.1"/>
    <property type="molecule type" value="Genomic_DNA"/>
</dbReference>
<keyword evidence="1" id="KW-0812">Transmembrane</keyword>